<dbReference type="GO" id="GO:0003700">
    <property type="term" value="F:DNA-binding transcription factor activity"/>
    <property type="evidence" value="ECO:0007669"/>
    <property type="project" value="InterPro"/>
</dbReference>
<accession>A0A4R2IHK8</accession>
<dbReference type="SMART" id="SM00342">
    <property type="entry name" value="HTH_ARAC"/>
    <property type="match status" value="1"/>
</dbReference>
<dbReference type="Pfam" id="PF12833">
    <property type="entry name" value="HTH_18"/>
    <property type="match status" value="1"/>
</dbReference>
<dbReference type="GO" id="GO:0003908">
    <property type="term" value="F:methylated-DNA-[protein]-cysteine S-methyltransferase activity"/>
    <property type="evidence" value="ECO:0007669"/>
    <property type="project" value="UniProtKB-EC"/>
</dbReference>
<dbReference type="InterPro" id="IPR001497">
    <property type="entry name" value="MethylDNA_cys_MeTrfase_AS"/>
</dbReference>
<comment type="catalytic activity">
    <reaction evidence="1">
        <text>a 4-O-methyl-thymidine in DNA + L-cysteinyl-[protein] = a thymidine in DNA + S-methyl-L-cysteinyl-[protein]</text>
        <dbReference type="Rhea" id="RHEA:53428"/>
        <dbReference type="Rhea" id="RHEA-COMP:10131"/>
        <dbReference type="Rhea" id="RHEA-COMP:10132"/>
        <dbReference type="Rhea" id="RHEA-COMP:13555"/>
        <dbReference type="Rhea" id="RHEA-COMP:13556"/>
        <dbReference type="ChEBI" id="CHEBI:29950"/>
        <dbReference type="ChEBI" id="CHEBI:82612"/>
        <dbReference type="ChEBI" id="CHEBI:137386"/>
        <dbReference type="ChEBI" id="CHEBI:137387"/>
        <dbReference type="EC" id="2.1.1.63"/>
    </reaction>
</comment>
<name>A0A4R2IHK8_9GAMM</name>
<keyword evidence="6 16" id="KW-0479">Metal-binding</keyword>
<evidence type="ECO:0000256" key="1">
    <source>
        <dbReference type="ARBA" id="ARBA00001286"/>
    </source>
</evidence>
<dbReference type="InterPro" id="IPR036217">
    <property type="entry name" value="MethylDNA_cys_MeTrfase_DNAb"/>
</dbReference>
<evidence type="ECO:0000256" key="14">
    <source>
        <dbReference type="ARBA" id="ARBA00049348"/>
    </source>
</evidence>
<dbReference type="PROSITE" id="PS00374">
    <property type="entry name" value="MGMT"/>
    <property type="match status" value="1"/>
</dbReference>
<dbReference type="PROSITE" id="PS01124">
    <property type="entry name" value="HTH_ARAC_FAMILY_2"/>
    <property type="match status" value="1"/>
</dbReference>
<dbReference type="InterPro" id="IPR018062">
    <property type="entry name" value="HTH_AraC-typ_CS"/>
</dbReference>
<dbReference type="Gene3D" id="3.40.10.10">
    <property type="entry name" value="DNA Methylphosphotriester Repair Domain"/>
    <property type="match status" value="1"/>
</dbReference>
<evidence type="ECO:0000256" key="5">
    <source>
        <dbReference type="ARBA" id="ARBA00022679"/>
    </source>
</evidence>
<comment type="catalytic activity">
    <reaction evidence="14">
        <text>a 6-O-methyl-2'-deoxyguanosine in DNA + L-cysteinyl-[protein] = S-methyl-L-cysteinyl-[protein] + a 2'-deoxyguanosine in DNA</text>
        <dbReference type="Rhea" id="RHEA:24000"/>
        <dbReference type="Rhea" id="RHEA-COMP:10131"/>
        <dbReference type="Rhea" id="RHEA-COMP:10132"/>
        <dbReference type="Rhea" id="RHEA-COMP:11367"/>
        <dbReference type="Rhea" id="RHEA-COMP:11368"/>
        <dbReference type="ChEBI" id="CHEBI:29950"/>
        <dbReference type="ChEBI" id="CHEBI:82612"/>
        <dbReference type="ChEBI" id="CHEBI:85445"/>
        <dbReference type="ChEBI" id="CHEBI:85448"/>
        <dbReference type="EC" id="2.1.1.63"/>
    </reaction>
</comment>
<evidence type="ECO:0000256" key="6">
    <source>
        <dbReference type="ARBA" id="ARBA00022723"/>
    </source>
</evidence>
<evidence type="ECO:0000256" key="10">
    <source>
        <dbReference type="ARBA" id="ARBA00023125"/>
    </source>
</evidence>
<evidence type="ECO:0000256" key="16">
    <source>
        <dbReference type="PIRSR" id="PIRSR000409-3"/>
    </source>
</evidence>
<feature type="binding site" evidence="16">
    <location>
        <position position="63"/>
    </location>
    <ligand>
        <name>Zn(2+)</name>
        <dbReference type="ChEBI" id="CHEBI:29105"/>
    </ligand>
</feature>
<dbReference type="RefSeq" id="WP_199222704.1">
    <property type="nucleotide sequence ID" value="NZ_JACGXM010000002.1"/>
</dbReference>
<dbReference type="InterPro" id="IPR008332">
    <property type="entry name" value="MethylG_MeTrfase_N"/>
</dbReference>
<feature type="binding site" evidence="16">
    <location>
        <position position="66"/>
    </location>
    <ligand>
        <name>Zn(2+)</name>
        <dbReference type="ChEBI" id="CHEBI:29105"/>
    </ligand>
</feature>
<comment type="similarity">
    <text evidence="2">Belongs to the MGMT family.</text>
</comment>
<evidence type="ECO:0000256" key="4">
    <source>
        <dbReference type="ARBA" id="ARBA00022603"/>
    </source>
</evidence>
<proteinExistence type="inferred from homology"/>
<evidence type="ECO:0000313" key="18">
    <source>
        <dbReference type="EMBL" id="TCO43238.1"/>
    </source>
</evidence>
<dbReference type="PANTHER" id="PTHR10815">
    <property type="entry name" value="METHYLATED-DNA--PROTEIN-CYSTEINE METHYLTRANSFERASE"/>
    <property type="match status" value="1"/>
</dbReference>
<dbReference type="InterPro" id="IPR018060">
    <property type="entry name" value="HTH_AraC"/>
</dbReference>
<dbReference type="Gene3D" id="1.10.10.10">
    <property type="entry name" value="Winged helix-like DNA-binding domain superfamily/Winged helix DNA-binding domain"/>
    <property type="match status" value="1"/>
</dbReference>
<evidence type="ECO:0000256" key="12">
    <source>
        <dbReference type="ARBA" id="ARBA00023163"/>
    </source>
</evidence>
<dbReference type="CDD" id="cd06445">
    <property type="entry name" value="ATase"/>
    <property type="match status" value="1"/>
</dbReference>
<dbReference type="GO" id="GO:0006281">
    <property type="term" value="P:DNA repair"/>
    <property type="evidence" value="ECO:0007669"/>
    <property type="project" value="UniProtKB-KW"/>
</dbReference>
<dbReference type="PIRSF" id="PIRSF000409">
    <property type="entry name" value="Ada"/>
    <property type="match status" value="1"/>
</dbReference>
<dbReference type="Pfam" id="PF02805">
    <property type="entry name" value="Ada_Zn_binding"/>
    <property type="match status" value="1"/>
</dbReference>
<evidence type="ECO:0000256" key="3">
    <source>
        <dbReference type="ARBA" id="ARBA00011918"/>
    </source>
</evidence>
<keyword evidence="13" id="KW-0234">DNA repair</keyword>
<evidence type="ECO:0000256" key="7">
    <source>
        <dbReference type="ARBA" id="ARBA00022763"/>
    </source>
</evidence>
<evidence type="ECO:0000313" key="19">
    <source>
        <dbReference type="Proteomes" id="UP000294862"/>
    </source>
</evidence>
<dbReference type="Gene3D" id="3.30.160.70">
    <property type="entry name" value="Methylated DNA-protein cysteine methyltransferase domain"/>
    <property type="match status" value="1"/>
</dbReference>
<dbReference type="Proteomes" id="UP000294862">
    <property type="component" value="Unassembled WGS sequence"/>
</dbReference>
<dbReference type="InterPro" id="IPR016221">
    <property type="entry name" value="Bifunct_regulatory_prot_Ada"/>
</dbReference>
<evidence type="ECO:0000256" key="11">
    <source>
        <dbReference type="ARBA" id="ARBA00023159"/>
    </source>
</evidence>
<evidence type="ECO:0000256" key="15">
    <source>
        <dbReference type="PIRSR" id="PIRSR000409-1"/>
    </source>
</evidence>
<dbReference type="SUPFAM" id="SSF53155">
    <property type="entry name" value="Methylated DNA-protein cysteine methyltransferase domain"/>
    <property type="match status" value="1"/>
</dbReference>
<dbReference type="Pfam" id="PF02870">
    <property type="entry name" value="Methyltransf_1N"/>
    <property type="match status" value="1"/>
</dbReference>
<dbReference type="InterPro" id="IPR036631">
    <property type="entry name" value="MGMT_N_sf"/>
</dbReference>
<feature type="active site" description="Nucleophile; methyl group acceptor from methylphosphotriester" evidence="15">
    <location>
        <position position="32"/>
    </location>
</feature>
<feature type="binding site" evidence="16">
    <location>
        <position position="32"/>
    </location>
    <ligand>
        <name>Zn(2+)</name>
        <dbReference type="ChEBI" id="CHEBI:29105"/>
    </ligand>
</feature>
<feature type="domain" description="HTH araC/xylS-type" evidence="17">
    <location>
        <begin position="101"/>
        <end position="179"/>
    </location>
</feature>
<evidence type="ECO:0000256" key="13">
    <source>
        <dbReference type="ARBA" id="ARBA00023204"/>
    </source>
</evidence>
<feature type="binding site" evidence="16">
    <location>
        <position position="36"/>
    </location>
    <ligand>
        <name>Zn(2+)</name>
        <dbReference type="ChEBI" id="CHEBI:29105"/>
    </ligand>
</feature>
<keyword evidence="4 18" id="KW-0489">Methyltransferase</keyword>
<keyword evidence="5 18" id="KW-0808">Transferase</keyword>
<dbReference type="SUPFAM" id="SSF46767">
    <property type="entry name" value="Methylated DNA-protein cysteine methyltransferase, C-terminal domain"/>
    <property type="match status" value="1"/>
</dbReference>
<dbReference type="NCBIfam" id="NF011964">
    <property type="entry name" value="PRK15435.1"/>
    <property type="match status" value="1"/>
</dbReference>
<sequence length="360" mass="39313">MSDASKWQAVLERDAAMDRRFVYGVLTTGVYCRPSCDSRRPRRDNVRFFDDPAAAAAAGLRPCKRCRPLERWQDDPEIAVLLALCRRIDAAPDDLPDGAALARAAGRDVFQLNRLFKRYLTITPGDYIESVRMRRVRHALRHSASVTDAIYDAGLGSSRSLYERAPASLGMTPKQYRSGGAGLEISHATGTTPLGLACIGATDRGICFLQFGDDADALRAALAAEFPQARLVPMRDEAHAAFDAWMTALNAHLEGRAPDLDLPLDLRGTAFQVRVWNYLRRIPYGDVVSYAEAAAAIDAPRATRAVASACASNHVAVLVPCHRVIRGDGGLGGYRWGLPRKRALIDVERRARATAPVTGD</sequence>
<dbReference type="PANTHER" id="PTHR10815:SF14">
    <property type="entry name" value="BIFUNCTIONAL TRANSCRIPTIONAL ACTIVATOR_DNA REPAIR ENZYME ADA"/>
    <property type="match status" value="1"/>
</dbReference>
<evidence type="ECO:0000256" key="9">
    <source>
        <dbReference type="ARBA" id="ARBA00023015"/>
    </source>
</evidence>
<dbReference type="InterPro" id="IPR036388">
    <property type="entry name" value="WH-like_DNA-bd_sf"/>
</dbReference>
<evidence type="ECO:0000256" key="2">
    <source>
        <dbReference type="ARBA" id="ARBA00008711"/>
    </source>
</evidence>
<gene>
    <name evidence="18" type="ORF">EV148_101659</name>
</gene>
<evidence type="ECO:0000256" key="8">
    <source>
        <dbReference type="ARBA" id="ARBA00022833"/>
    </source>
</evidence>
<dbReference type="SUPFAM" id="SSF57884">
    <property type="entry name" value="Ada DNA repair protein, N-terminal domain (N-Ada 10)"/>
    <property type="match status" value="1"/>
</dbReference>
<dbReference type="GO" id="GO:0008270">
    <property type="term" value="F:zinc ion binding"/>
    <property type="evidence" value="ECO:0007669"/>
    <property type="project" value="InterPro"/>
</dbReference>
<organism evidence="18 19">
    <name type="scientific">Dokdonella fugitiva</name>
    <dbReference type="NCBI Taxonomy" id="328517"/>
    <lineage>
        <taxon>Bacteria</taxon>
        <taxon>Pseudomonadati</taxon>
        <taxon>Pseudomonadota</taxon>
        <taxon>Gammaproteobacteria</taxon>
        <taxon>Lysobacterales</taxon>
        <taxon>Rhodanobacteraceae</taxon>
        <taxon>Dokdonella</taxon>
    </lineage>
</organism>
<evidence type="ECO:0000259" key="17">
    <source>
        <dbReference type="PROSITE" id="PS01124"/>
    </source>
</evidence>
<dbReference type="PROSITE" id="PS00041">
    <property type="entry name" value="HTH_ARAC_FAMILY_1"/>
    <property type="match status" value="1"/>
</dbReference>
<dbReference type="InterPro" id="IPR035451">
    <property type="entry name" value="Ada-like_dom_sf"/>
</dbReference>
<comment type="cofactor">
    <cofactor evidence="16">
        <name>Zn(2+)</name>
        <dbReference type="ChEBI" id="CHEBI:29105"/>
    </cofactor>
    <text evidence="16">Binds 1 zinc ion per subunit.</text>
</comment>
<keyword evidence="7" id="KW-0227">DNA damage</keyword>
<keyword evidence="9" id="KW-0805">Transcription regulation</keyword>
<feature type="active site" description="Nucleophile; methyl group acceptor from either O6-methylguanine or O4-methylthymine" evidence="15">
    <location>
        <position position="321"/>
    </location>
</feature>
<protein>
    <recommendedName>
        <fullName evidence="3">methylated-DNA--[protein]-cysteine S-methyltransferase</fullName>
        <ecNumber evidence="3">2.1.1.63</ecNumber>
    </recommendedName>
</protein>
<keyword evidence="8 16" id="KW-0862">Zinc</keyword>
<dbReference type="InterPro" id="IPR004026">
    <property type="entry name" value="Ada_DNA_repair_Zn-bd"/>
</dbReference>
<dbReference type="AlphaFoldDB" id="A0A4R2IHK8"/>
<keyword evidence="12" id="KW-0804">Transcription</keyword>
<dbReference type="GO" id="GO:0032259">
    <property type="term" value="P:methylation"/>
    <property type="evidence" value="ECO:0007669"/>
    <property type="project" value="UniProtKB-KW"/>
</dbReference>
<reference evidence="18 19" key="1">
    <citation type="journal article" date="2015" name="Stand. Genomic Sci.">
        <title>Genomic Encyclopedia of Bacterial and Archaeal Type Strains, Phase III: the genomes of soil and plant-associated and newly described type strains.</title>
        <authorList>
            <person name="Whitman W.B."/>
            <person name="Woyke T."/>
            <person name="Klenk H.P."/>
            <person name="Zhou Y."/>
            <person name="Lilburn T.G."/>
            <person name="Beck B.J."/>
            <person name="De Vos P."/>
            <person name="Vandamme P."/>
            <person name="Eisen J.A."/>
            <person name="Garrity G."/>
            <person name="Hugenholtz P."/>
            <person name="Kyrpides N.C."/>
        </authorList>
    </citation>
    <scope>NUCLEOTIDE SEQUENCE [LARGE SCALE GENOMIC DNA]</scope>
    <source>
        <strain evidence="18 19">A3</strain>
    </source>
</reference>
<comment type="caution">
    <text evidence="18">The sequence shown here is derived from an EMBL/GenBank/DDBJ whole genome shotgun (WGS) entry which is preliminary data.</text>
</comment>
<keyword evidence="19" id="KW-1185">Reference proteome</keyword>
<dbReference type="Gene3D" id="1.10.10.60">
    <property type="entry name" value="Homeodomain-like"/>
    <property type="match status" value="1"/>
</dbReference>
<dbReference type="GO" id="GO:0043565">
    <property type="term" value="F:sequence-specific DNA binding"/>
    <property type="evidence" value="ECO:0007669"/>
    <property type="project" value="InterPro"/>
</dbReference>
<keyword evidence="11" id="KW-0010">Activator</keyword>
<dbReference type="NCBIfam" id="TIGR00589">
    <property type="entry name" value="ogt"/>
    <property type="match status" value="1"/>
</dbReference>
<dbReference type="EC" id="2.1.1.63" evidence="3"/>
<dbReference type="InterPro" id="IPR014048">
    <property type="entry name" value="MethylDNA_cys_MeTrfase_DNA-bd"/>
</dbReference>
<dbReference type="EMBL" id="SLWQ01000001">
    <property type="protein sequence ID" value="TCO43238.1"/>
    <property type="molecule type" value="Genomic_DNA"/>
</dbReference>
<dbReference type="FunFam" id="1.10.10.10:FF:000214">
    <property type="entry name" value="Methylated-DNA--protein-cysteine methyltransferase"/>
    <property type="match status" value="1"/>
</dbReference>
<keyword evidence="10" id="KW-0238">DNA-binding</keyword>
<dbReference type="Pfam" id="PF01035">
    <property type="entry name" value="DNA_binding_1"/>
    <property type="match status" value="1"/>
</dbReference>